<comment type="caution">
    <text evidence="2">The sequence shown here is derived from an EMBL/GenBank/DDBJ whole genome shotgun (WGS) entry which is preliminary data.</text>
</comment>
<evidence type="ECO:0000313" key="3">
    <source>
        <dbReference type="Proteomes" id="UP001051844"/>
    </source>
</evidence>
<gene>
    <name evidence="2" type="ORF">ScoT_40480</name>
</gene>
<proteinExistence type="predicted"/>
<protein>
    <submittedName>
        <fullName evidence="2">Uncharacterized protein</fullName>
    </submittedName>
</protein>
<reference evidence="2" key="1">
    <citation type="submission" date="2022-09" db="EMBL/GenBank/DDBJ databases">
        <title>Whole genome shotgun sequence of Streptomyces albidoflavus NBRC 12854.</title>
        <authorList>
            <person name="Komaki H."/>
            <person name="Tamura T."/>
        </authorList>
    </citation>
    <scope>NUCLEOTIDE SEQUENCE</scope>
    <source>
        <strain evidence="2">NBRC 12854</strain>
    </source>
</reference>
<dbReference type="Proteomes" id="UP001051844">
    <property type="component" value="Unassembled WGS sequence"/>
</dbReference>
<dbReference type="EMBL" id="BNDZ01000005">
    <property type="protein sequence ID" value="GHI47874.1"/>
    <property type="molecule type" value="Genomic_DNA"/>
</dbReference>
<accession>A0AA37C0W0</accession>
<name>A0AA37C0W0_9ACTN</name>
<feature type="compositionally biased region" description="Basic and acidic residues" evidence="1">
    <location>
        <begin position="169"/>
        <end position="178"/>
    </location>
</feature>
<sequence length="178" mass="18825">MAADVVAEFVGENGRKLAVRQAVEGQGGDADDVTGGGHCVEVGVVVLDPQRVRIGIHSGTGGDLPPDGRKPGRLVRCGGTQLQYPTGSQPFSGPVEDEQPGRQPAEDPEERQVIQEGKREEGHHRRAAQDDGQVDQEGAQRSGVRVPLPRSEVDSPLGGTDVVSVGRGLRLDGRRQVC</sequence>
<dbReference type="AlphaFoldDB" id="A0AA37C0W0"/>
<organism evidence="2 3">
    <name type="scientific">Streptomyces albidoflavus</name>
    <dbReference type="NCBI Taxonomy" id="1886"/>
    <lineage>
        <taxon>Bacteria</taxon>
        <taxon>Bacillati</taxon>
        <taxon>Actinomycetota</taxon>
        <taxon>Actinomycetes</taxon>
        <taxon>Kitasatosporales</taxon>
        <taxon>Streptomycetaceae</taxon>
        <taxon>Streptomyces</taxon>
        <taxon>Streptomyces albidoflavus group</taxon>
    </lineage>
</organism>
<evidence type="ECO:0000313" key="2">
    <source>
        <dbReference type="EMBL" id="GHI47874.1"/>
    </source>
</evidence>
<feature type="region of interest" description="Disordered" evidence="1">
    <location>
        <begin position="56"/>
        <end position="178"/>
    </location>
</feature>
<evidence type="ECO:0000256" key="1">
    <source>
        <dbReference type="SAM" id="MobiDB-lite"/>
    </source>
</evidence>
<feature type="compositionally biased region" description="Polar residues" evidence="1">
    <location>
        <begin position="80"/>
        <end position="91"/>
    </location>
</feature>
<feature type="compositionally biased region" description="Basic and acidic residues" evidence="1">
    <location>
        <begin position="110"/>
        <end position="129"/>
    </location>
</feature>